<evidence type="ECO:0000313" key="3">
    <source>
        <dbReference type="EMBL" id="SDW35200.1"/>
    </source>
</evidence>
<dbReference type="Pfam" id="PF14497">
    <property type="entry name" value="GST_C_3"/>
    <property type="match status" value="1"/>
</dbReference>
<dbReference type="SUPFAM" id="SSF47616">
    <property type="entry name" value="GST C-terminal domain-like"/>
    <property type="match status" value="1"/>
</dbReference>
<dbReference type="InterPro" id="IPR036249">
    <property type="entry name" value="Thioredoxin-like_sf"/>
</dbReference>
<dbReference type="SFLD" id="SFLDS00019">
    <property type="entry name" value="Glutathione_Transferase_(cytos"/>
    <property type="match status" value="1"/>
</dbReference>
<dbReference type="SUPFAM" id="SSF52833">
    <property type="entry name" value="Thioredoxin-like"/>
    <property type="match status" value="1"/>
</dbReference>
<dbReference type="PANTHER" id="PTHR44051">
    <property type="entry name" value="GLUTATHIONE S-TRANSFERASE-RELATED"/>
    <property type="match status" value="1"/>
</dbReference>
<evidence type="ECO:0000313" key="4">
    <source>
        <dbReference type="Proteomes" id="UP000199441"/>
    </source>
</evidence>
<accession>A0A1H2SUE8</accession>
<keyword evidence="3" id="KW-0808">Transferase</keyword>
<dbReference type="EMBL" id="FNOI01000001">
    <property type="protein sequence ID" value="SDW35200.1"/>
    <property type="molecule type" value="Genomic_DNA"/>
</dbReference>
<gene>
    <name evidence="3" type="ORF">SAMN04488001_0945</name>
</gene>
<dbReference type="InterPro" id="IPR040079">
    <property type="entry name" value="Glutathione_S-Trfase"/>
</dbReference>
<dbReference type="Proteomes" id="UP000199441">
    <property type="component" value="Unassembled WGS sequence"/>
</dbReference>
<dbReference type="GO" id="GO:0016740">
    <property type="term" value="F:transferase activity"/>
    <property type="evidence" value="ECO:0007669"/>
    <property type="project" value="UniProtKB-KW"/>
</dbReference>
<protein>
    <submittedName>
        <fullName evidence="3">Glutathione S-transferase</fullName>
    </submittedName>
</protein>
<dbReference type="PROSITE" id="PS50405">
    <property type="entry name" value="GST_CTER"/>
    <property type="match status" value="1"/>
</dbReference>
<dbReference type="OrthoDB" id="9810080at2"/>
<dbReference type="InterPro" id="IPR036282">
    <property type="entry name" value="Glutathione-S-Trfase_C_sf"/>
</dbReference>
<dbReference type="Gene3D" id="1.20.1050.10">
    <property type="match status" value="1"/>
</dbReference>
<name>A0A1H2SUE8_9RHOB</name>
<dbReference type="SFLD" id="SFLDG00358">
    <property type="entry name" value="Main_(cytGST)"/>
    <property type="match status" value="1"/>
</dbReference>
<dbReference type="AlphaFoldDB" id="A0A1H2SUE8"/>
<evidence type="ECO:0000259" key="1">
    <source>
        <dbReference type="PROSITE" id="PS50404"/>
    </source>
</evidence>
<dbReference type="InterPro" id="IPR004046">
    <property type="entry name" value="GST_C"/>
</dbReference>
<sequence length="204" mass="22437">MITLHALKYSRATRVLWLLNDLGQPCNRIDYDRTSAFRAPDELSKVHPLGKSPVIVDGDEMIAESSTILRYLAAKYGDTSHQPAAGTPAFWRHEALFDYVEASFAEVALQVILPAFNGEDAPRAAKAALADHLDYIASEVGGGRFLCGQTLTLADIQMSYILALLERMELLGDHPKVLAYWQRLQQQPGYIAALDAAGPMAPPR</sequence>
<proteinExistence type="predicted"/>
<dbReference type="PROSITE" id="PS50404">
    <property type="entry name" value="GST_NTER"/>
    <property type="match status" value="1"/>
</dbReference>
<dbReference type="Gene3D" id="3.40.30.10">
    <property type="entry name" value="Glutaredoxin"/>
    <property type="match status" value="1"/>
</dbReference>
<keyword evidence="4" id="KW-1185">Reference proteome</keyword>
<dbReference type="STRING" id="670155.SAMN04488001_0945"/>
<evidence type="ECO:0000259" key="2">
    <source>
        <dbReference type="PROSITE" id="PS50405"/>
    </source>
</evidence>
<organism evidence="3 4">
    <name type="scientific">Litoreibacter albidus</name>
    <dbReference type="NCBI Taxonomy" id="670155"/>
    <lineage>
        <taxon>Bacteria</taxon>
        <taxon>Pseudomonadati</taxon>
        <taxon>Pseudomonadota</taxon>
        <taxon>Alphaproteobacteria</taxon>
        <taxon>Rhodobacterales</taxon>
        <taxon>Roseobacteraceae</taxon>
        <taxon>Litoreibacter</taxon>
    </lineage>
</organism>
<dbReference type="InterPro" id="IPR004045">
    <property type="entry name" value="Glutathione_S-Trfase_N"/>
</dbReference>
<dbReference type="Pfam" id="PF13417">
    <property type="entry name" value="GST_N_3"/>
    <property type="match status" value="1"/>
</dbReference>
<feature type="domain" description="GST N-terminal" evidence="1">
    <location>
        <begin position="1"/>
        <end position="80"/>
    </location>
</feature>
<dbReference type="InterPro" id="IPR010987">
    <property type="entry name" value="Glutathione-S-Trfase_C-like"/>
</dbReference>
<dbReference type="CDD" id="cd03046">
    <property type="entry name" value="GST_N_GTT1_like"/>
    <property type="match status" value="1"/>
</dbReference>
<dbReference type="RefSeq" id="WP_089945101.1">
    <property type="nucleotide sequence ID" value="NZ_FNOI01000001.1"/>
</dbReference>
<dbReference type="PANTHER" id="PTHR44051:SF9">
    <property type="entry name" value="GLUTATHIONE S-TRANSFERASE 1"/>
    <property type="match status" value="1"/>
</dbReference>
<reference evidence="4" key="1">
    <citation type="submission" date="2016-10" db="EMBL/GenBank/DDBJ databases">
        <authorList>
            <person name="Varghese N."/>
            <person name="Submissions S."/>
        </authorList>
    </citation>
    <scope>NUCLEOTIDE SEQUENCE [LARGE SCALE GENOMIC DNA]</scope>
    <source>
        <strain evidence="4">DSM 26922</strain>
    </source>
</reference>
<dbReference type="SFLD" id="SFLDG01150">
    <property type="entry name" value="Main.1:_Beta-like"/>
    <property type="match status" value="1"/>
</dbReference>
<feature type="domain" description="GST C-terminal" evidence="2">
    <location>
        <begin position="86"/>
        <end position="203"/>
    </location>
</feature>